<dbReference type="Pfam" id="PF00629">
    <property type="entry name" value="MAM"/>
    <property type="match status" value="2"/>
</dbReference>
<dbReference type="PANTHER" id="PTHR33478:SF1">
    <property type="entry name" value="EXTRACELLULAR METALLOPROTEINASE MEP"/>
    <property type="match status" value="1"/>
</dbReference>
<evidence type="ECO:0000256" key="13">
    <source>
        <dbReference type="SAM" id="SignalP"/>
    </source>
</evidence>
<dbReference type="InterPro" id="IPR000998">
    <property type="entry name" value="MAM_dom"/>
</dbReference>
<evidence type="ECO:0000256" key="11">
    <source>
        <dbReference type="ARBA" id="ARBA00023145"/>
    </source>
</evidence>
<dbReference type="EMBL" id="SLXM01000006">
    <property type="protein sequence ID" value="TCP24270.1"/>
    <property type="molecule type" value="Genomic_DNA"/>
</dbReference>
<dbReference type="Pfam" id="PF18962">
    <property type="entry name" value="Por_Secre_tail"/>
    <property type="match status" value="1"/>
</dbReference>
<keyword evidence="7 13" id="KW-0732">Signal</keyword>
<feature type="domain" description="MAM" evidence="14">
    <location>
        <begin position="665"/>
        <end position="841"/>
    </location>
</feature>
<dbReference type="PANTHER" id="PTHR33478">
    <property type="entry name" value="EXTRACELLULAR METALLOPROTEINASE MEP"/>
    <property type="match status" value="1"/>
</dbReference>
<dbReference type="GO" id="GO:0006508">
    <property type="term" value="P:proteolysis"/>
    <property type="evidence" value="ECO:0007669"/>
    <property type="project" value="UniProtKB-KW"/>
</dbReference>
<evidence type="ECO:0000256" key="5">
    <source>
        <dbReference type="ARBA" id="ARBA00022670"/>
    </source>
</evidence>
<dbReference type="Gene3D" id="3.10.170.10">
    <property type="match status" value="1"/>
</dbReference>
<dbReference type="InterPro" id="IPR050371">
    <property type="entry name" value="Fungal_virulence_M36"/>
</dbReference>
<evidence type="ECO:0000256" key="2">
    <source>
        <dbReference type="ARBA" id="ARBA00004613"/>
    </source>
</evidence>
<accession>A0A4R2NR04</accession>
<evidence type="ECO:0000256" key="12">
    <source>
        <dbReference type="SAM" id="MobiDB-lite"/>
    </source>
</evidence>
<dbReference type="CDD" id="cd09596">
    <property type="entry name" value="M36"/>
    <property type="match status" value="1"/>
</dbReference>
<dbReference type="Proteomes" id="UP000294564">
    <property type="component" value="Unassembled WGS sequence"/>
</dbReference>
<protein>
    <submittedName>
        <fullName evidence="15">Putative secreted protein (Por secretion system target)</fullName>
    </submittedName>
</protein>
<keyword evidence="16" id="KW-1185">Reference proteome</keyword>
<organism evidence="15 16">
    <name type="scientific">Tenacibaculum skagerrakense</name>
    <dbReference type="NCBI Taxonomy" id="186571"/>
    <lineage>
        <taxon>Bacteria</taxon>
        <taxon>Pseudomonadati</taxon>
        <taxon>Bacteroidota</taxon>
        <taxon>Flavobacteriia</taxon>
        <taxon>Flavobacteriales</taxon>
        <taxon>Flavobacteriaceae</taxon>
        <taxon>Tenacibaculum</taxon>
    </lineage>
</organism>
<keyword evidence="6" id="KW-0479">Metal-binding</keyword>
<feature type="region of interest" description="Disordered" evidence="12">
    <location>
        <begin position="381"/>
        <end position="414"/>
    </location>
</feature>
<dbReference type="PROSITE" id="PS50060">
    <property type="entry name" value="MAM_2"/>
    <property type="match status" value="2"/>
</dbReference>
<reference evidence="15 16" key="1">
    <citation type="submission" date="2019-03" db="EMBL/GenBank/DDBJ databases">
        <title>Genomic Encyclopedia of Type Strains, Phase IV (KMG-IV): sequencing the most valuable type-strain genomes for metagenomic binning, comparative biology and taxonomic classification.</title>
        <authorList>
            <person name="Goeker M."/>
        </authorList>
    </citation>
    <scope>NUCLEOTIDE SEQUENCE [LARGE SCALE GENOMIC DNA]</scope>
    <source>
        <strain evidence="15 16">DSM 14836</strain>
    </source>
</reference>
<dbReference type="OrthoDB" id="5377264at2"/>
<dbReference type="Pfam" id="PF07504">
    <property type="entry name" value="FTP"/>
    <property type="match status" value="1"/>
</dbReference>
<dbReference type="InterPro" id="IPR001842">
    <property type="entry name" value="Peptidase_M36"/>
</dbReference>
<evidence type="ECO:0000313" key="15">
    <source>
        <dbReference type="EMBL" id="TCP24270.1"/>
    </source>
</evidence>
<evidence type="ECO:0000256" key="3">
    <source>
        <dbReference type="ARBA" id="ARBA00006006"/>
    </source>
</evidence>
<evidence type="ECO:0000256" key="10">
    <source>
        <dbReference type="ARBA" id="ARBA00023049"/>
    </source>
</evidence>
<evidence type="ECO:0000259" key="14">
    <source>
        <dbReference type="PROSITE" id="PS50060"/>
    </source>
</evidence>
<keyword evidence="10" id="KW-0482">Metalloprotease</keyword>
<dbReference type="GO" id="GO:0004222">
    <property type="term" value="F:metalloendopeptidase activity"/>
    <property type="evidence" value="ECO:0007669"/>
    <property type="project" value="InterPro"/>
</dbReference>
<keyword evidence="5" id="KW-0645">Protease</keyword>
<comment type="cofactor">
    <cofactor evidence="1">
        <name>Zn(2+)</name>
        <dbReference type="ChEBI" id="CHEBI:29105"/>
    </cofactor>
</comment>
<dbReference type="GO" id="GO:0008270">
    <property type="term" value="F:zinc ion binding"/>
    <property type="evidence" value="ECO:0007669"/>
    <property type="project" value="InterPro"/>
</dbReference>
<dbReference type="GO" id="GO:0005975">
    <property type="term" value="P:carbohydrate metabolic process"/>
    <property type="evidence" value="ECO:0007669"/>
    <property type="project" value="UniProtKB-ARBA"/>
</dbReference>
<feature type="domain" description="MAM" evidence="14">
    <location>
        <begin position="848"/>
        <end position="1024"/>
    </location>
</feature>
<dbReference type="InterPro" id="IPR013320">
    <property type="entry name" value="ConA-like_dom_sf"/>
</dbReference>
<gene>
    <name evidence="15" type="ORF">EV195_10672</name>
</gene>
<comment type="subcellular location">
    <subcellularLocation>
        <location evidence="2">Secreted</location>
    </subcellularLocation>
</comment>
<comment type="similarity">
    <text evidence="3">Belongs to the peptidase M36 family.</text>
</comment>
<feature type="signal peptide" evidence="13">
    <location>
        <begin position="1"/>
        <end position="19"/>
    </location>
</feature>
<dbReference type="Pfam" id="PF02128">
    <property type="entry name" value="Peptidase_M36"/>
    <property type="match status" value="1"/>
</dbReference>
<dbReference type="InterPro" id="IPR026444">
    <property type="entry name" value="Secre_tail"/>
</dbReference>
<dbReference type="GO" id="GO:0016020">
    <property type="term" value="C:membrane"/>
    <property type="evidence" value="ECO:0007669"/>
    <property type="project" value="InterPro"/>
</dbReference>
<dbReference type="InterPro" id="IPR027268">
    <property type="entry name" value="Peptidase_M4/M1_CTD_sf"/>
</dbReference>
<name>A0A4R2NR04_9FLAO</name>
<sequence length="1272" mass="136236">MKKTYLLVAVFLLSQTIFSQTSTPKDIGVIQQHFNGLKKKSENSSDDFSEWKVTSTASSLKKGLTHYYITQYHNNIPIINGTYNMSVLNGKVNYKLDQFVPEIKSKLTSSKTSGITPESAIQSVVTKHRLRSSANLVRISKRSSSGDDVIHFVNSGITEDNEPITAQKVYVFQDNQLKLCWNINLYEEGGQNWWNSFVDISSGKVIAEDNWVISCNFGEVEHAHLKGEAYASKSEVNYVEKNSGVPYAKESMMFAPDSYNVYAMPLSDPDDGGRTIATNPANLTASPFGWHDTNGASGAEFTITRGNNVWAQEDANGNNGTGASPDGGSGLDFDFPVNLGLSPANYRDASTTNLFYWNNIMHDVWYQYGFDEASGNFQENNYGKGGAGSDSVNADSQDGSGTNNANFATPTDGGNPRMQMFLWNQTNPGRDGSFDNVIIAHEYGHGISTRLVGGPNSNALGGSEQMGEGWSDWFGLMLTMKAGDQGTDSRGVGNYVLGQDKNGPGIRPTPYSTDRGINNTDYADINGLRVPHGVGYAFATILWDMTWLIIDQEGFDPDFYNGTGGNNIAMALVIEGLKNTASNPGFVSGRDGILQADQDLYGGQYRCLIWKAFAERGVGEGANENNNGGSNSNTDQTVSFVNPCDGGGPDPDPEVCSGDITTFPFSESFETNFGDWSNSTADDIDFTRNSGGTASSNTGPTAAADGSTYVYVEASGDGTGFPNKRAVLNSPCLNFSSLAEPNLSFQYHMYGTAINSLTVEARVDNTGDWTSVFTRSGDQGNQWNGASVDLTAYAGQSSVQLRFVVVTGSGTSGWQSDIAIDSVAIQNGGTDPGPDPDGCSGEITAYPFNESFETSFGDWSNATSGDDIDFTRDSGGTPSSNTGPSSGADGATYIYVEASGDGTGFPNKSAIINSPCLNFSSLTTPSLQFQYHMYGTAINSLTVEARTNNTGAWTSIFSQNGDKGNQWNAANVDLAAYAGESSVQIRFIVVTGSGTSGWQSDIALDAISIGEDTGGPDPDPGCASLNFNDYTITPFSNQDSAGNFSVGSGGASLTLTNNTWKYIPLNYTVTANTVIEFEFSSTSQGEIHGVAFENDNTLTAARCFKVHGTQNYGITNFDNYAGGTQTYVIPVGDSYTGTMDRLVFINDNDAGSGNTSTFTNVKIYEGSCSSSSVQVASFGTRVDQMGDEDEDVLSSITIAPVPVKKGNLLRVLSQGKNLSNTTYSVINVLGQVLDKGNLNDTKAINIDGFKSGVYILQLENEYTKVSKRFIIE</sequence>
<feature type="region of interest" description="Disordered" evidence="12">
    <location>
        <begin position="863"/>
        <end position="888"/>
    </location>
</feature>
<dbReference type="AlphaFoldDB" id="A0A4R2NR04"/>
<dbReference type="NCBIfam" id="TIGR04183">
    <property type="entry name" value="Por_Secre_tail"/>
    <property type="match status" value="1"/>
</dbReference>
<dbReference type="SUPFAM" id="SSF55486">
    <property type="entry name" value="Metalloproteases ('zincins'), catalytic domain"/>
    <property type="match status" value="1"/>
</dbReference>
<keyword evidence="4" id="KW-0964">Secreted</keyword>
<dbReference type="Gene3D" id="1.10.390.10">
    <property type="entry name" value="Neutral Protease Domain 2"/>
    <property type="match status" value="1"/>
</dbReference>
<keyword evidence="9" id="KW-0862">Zinc</keyword>
<dbReference type="GO" id="GO:0004553">
    <property type="term" value="F:hydrolase activity, hydrolyzing O-glycosyl compounds"/>
    <property type="evidence" value="ECO:0007669"/>
    <property type="project" value="UniProtKB-ARBA"/>
</dbReference>
<dbReference type="SMART" id="SM00137">
    <property type="entry name" value="MAM"/>
    <property type="match status" value="2"/>
</dbReference>
<evidence type="ECO:0000256" key="7">
    <source>
        <dbReference type="ARBA" id="ARBA00022729"/>
    </source>
</evidence>
<feature type="chain" id="PRO_5020195271" evidence="13">
    <location>
        <begin position="20"/>
        <end position="1272"/>
    </location>
</feature>
<evidence type="ECO:0000256" key="4">
    <source>
        <dbReference type="ARBA" id="ARBA00022525"/>
    </source>
</evidence>
<feature type="compositionally biased region" description="Low complexity" evidence="12">
    <location>
        <begin position="874"/>
        <end position="887"/>
    </location>
</feature>
<evidence type="ECO:0000256" key="9">
    <source>
        <dbReference type="ARBA" id="ARBA00022833"/>
    </source>
</evidence>
<keyword evidence="11" id="KW-0865">Zymogen</keyword>
<evidence type="ECO:0000313" key="16">
    <source>
        <dbReference type="Proteomes" id="UP000294564"/>
    </source>
</evidence>
<dbReference type="RefSeq" id="WP_132794949.1">
    <property type="nucleotide sequence ID" value="NZ_SLXM01000006.1"/>
</dbReference>
<keyword evidence="8" id="KW-0378">Hydrolase</keyword>
<feature type="compositionally biased region" description="Polar residues" evidence="12">
    <location>
        <begin position="390"/>
        <end position="409"/>
    </location>
</feature>
<dbReference type="Gene3D" id="2.60.120.200">
    <property type="match status" value="2"/>
</dbReference>
<evidence type="ECO:0000256" key="1">
    <source>
        <dbReference type="ARBA" id="ARBA00001947"/>
    </source>
</evidence>
<evidence type="ECO:0000256" key="8">
    <source>
        <dbReference type="ARBA" id="ARBA00022801"/>
    </source>
</evidence>
<proteinExistence type="inferred from homology"/>
<dbReference type="InterPro" id="IPR011096">
    <property type="entry name" value="FTP_domain"/>
</dbReference>
<feature type="region of interest" description="Disordered" evidence="12">
    <location>
        <begin position="495"/>
        <end position="514"/>
    </location>
</feature>
<evidence type="ECO:0000256" key="6">
    <source>
        <dbReference type="ARBA" id="ARBA00022723"/>
    </source>
</evidence>
<dbReference type="PRINTS" id="PR00999">
    <property type="entry name" value="FUNGALYSIN"/>
</dbReference>
<dbReference type="SUPFAM" id="SSF49899">
    <property type="entry name" value="Concanavalin A-like lectins/glucanases"/>
    <property type="match status" value="2"/>
</dbReference>
<dbReference type="CDD" id="cd06263">
    <property type="entry name" value="MAM"/>
    <property type="match status" value="2"/>
</dbReference>
<comment type="caution">
    <text evidence="15">The sequence shown here is derived from an EMBL/GenBank/DDBJ whole genome shotgun (WGS) entry which is preliminary data.</text>
</comment>
<dbReference type="GO" id="GO:0005615">
    <property type="term" value="C:extracellular space"/>
    <property type="evidence" value="ECO:0007669"/>
    <property type="project" value="InterPro"/>
</dbReference>